<feature type="transmembrane region" description="Helical" evidence="13">
    <location>
        <begin position="208"/>
        <end position="231"/>
    </location>
</feature>
<comment type="similarity">
    <text evidence="12">Belongs to the cytochrome b561 family.</text>
</comment>
<comment type="subcellular location">
    <subcellularLocation>
        <location evidence="2">Cell membrane</location>
        <topology evidence="2">Multi-pass membrane protein</topology>
    </subcellularLocation>
</comment>
<dbReference type="RefSeq" id="WP_222507314.1">
    <property type="nucleotide sequence ID" value="NZ_JAHVJA010000001.1"/>
</dbReference>
<comment type="caution">
    <text evidence="15">The sequence shown here is derived from an EMBL/GenBank/DDBJ whole genome shotgun (WGS) entry which is preliminary data.</text>
</comment>
<comment type="cofactor">
    <cofactor evidence="1">
        <name>heme b</name>
        <dbReference type="ChEBI" id="CHEBI:60344"/>
    </cofactor>
</comment>
<evidence type="ECO:0000256" key="2">
    <source>
        <dbReference type="ARBA" id="ARBA00004651"/>
    </source>
</evidence>
<keyword evidence="10" id="KW-0408">Iron</keyword>
<dbReference type="InterPro" id="IPR052168">
    <property type="entry name" value="Cytochrome_b561_oxidase"/>
</dbReference>
<evidence type="ECO:0000256" key="13">
    <source>
        <dbReference type="SAM" id="Phobius"/>
    </source>
</evidence>
<dbReference type="SMART" id="SM00867">
    <property type="entry name" value="YceI"/>
    <property type="match status" value="1"/>
</dbReference>
<evidence type="ECO:0000256" key="10">
    <source>
        <dbReference type="ARBA" id="ARBA00023004"/>
    </source>
</evidence>
<dbReference type="InterPro" id="IPR016174">
    <property type="entry name" value="Di-haem_cyt_TM"/>
</dbReference>
<evidence type="ECO:0000256" key="6">
    <source>
        <dbReference type="ARBA" id="ARBA00022692"/>
    </source>
</evidence>
<name>A0ABS7NCB1_9RHOB</name>
<keyword evidence="5" id="KW-0349">Heme</keyword>
<reference evidence="15 16" key="1">
    <citation type="submission" date="2021-06" db="EMBL/GenBank/DDBJ databases">
        <title>50 bacteria genomes isolated from Dapeng, Shenzhen, China.</title>
        <authorList>
            <person name="Zheng W."/>
            <person name="Yu S."/>
            <person name="Huang Y."/>
        </authorList>
    </citation>
    <scope>NUCLEOTIDE SEQUENCE [LARGE SCALE GENOMIC DNA]</scope>
    <source>
        <strain evidence="15 16">DP1N14-2</strain>
    </source>
</reference>
<evidence type="ECO:0000313" key="16">
    <source>
        <dbReference type="Proteomes" id="UP000766629"/>
    </source>
</evidence>
<evidence type="ECO:0000256" key="5">
    <source>
        <dbReference type="ARBA" id="ARBA00022617"/>
    </source>
</evidence>
<keyword evidence="16" id="KW-1185">Reference proteome</keyword>
<evidence type="ECO:0000256" key="3">
    <source>
        <dbReference type="ARBA" id="ARBA00022448"/>
    </source>
</evidence>
<evidence type="ECO:0000256" key="7">
    <source>
        <dbReference type="ARBA" id="ARBA00022723"/>
    </source>
</evidence>
<sequence length="416" mass="43271">MSRTNTFSSYGSIAKSFHWLTALLIFTAFPLGYFANEMAHDIQSAGFDGSPAVIERATLLFSLHKTIGVAVFFTALLRILWALSQPKPGLLHPDRKAEALAAEVVHWLLYGSLVAVPLTGWIHHAATTGFAPIWWPFGQSLPFVPKSDAVAGIFGSLHWLLVWTLAAALGLHIAGALKHHAVDRDATLRRMLPGSGTLPRPPAQAHSLLPLLAALLVWGGILGGGAALGLVGGKQAAGTGTAAPVVAAAPSAAAAPGGWAVQSGTLGLTVTQMGSAVSGSFGEWAAVITFEEPEAPGPAGAVEVTIAIPSLELGSVASQAMGADYFDSANFPTALFQAEIEKLAEGYEAVGMLTIKDQTVPVTLPFDLELEGNTARMTGGLTLNRLDFGIGKSLPDESSLGFAVDVAVELEAVRTE</sequence>
<gene>
    <name evidence="15" type="ORF">KUV26_03495</name>
</gene>
<dbReference type="InterPro" id="IPR007372">
    <property type="entry name" value="Lipid/polyisoprenoid-bd_YceI"/>
</dbReference>
<keyword evidence="3" id="KW-0813">Transport</keyword>
<dbReference type="Pfam" id="PF01292">
    <property type="entry name" value="Ni_hydr_CYTB"/>
    <property type="match status" value="1"/>
</dbReference>
<dbReference type="Proteomes" id="UP000766629">
    <property type="component" value="Unassembled WGS sequence"/>
</dbReference>
<evidence type="ECO:0000313" key="15">
    <source>
        <dbReference type="EMBL" id="MBY6138491.1"/>
    </source>
</evidence>
<accession>A0ABS7NCB1</accession>
<keyword evidence="11 13" id="KW-0472">Membrane</keyword>
<feature type="transmembrane region" description="Helical" evidence="13">
    <location>
        <begin position="66"/>
        <end position="84"/>
    </location>
</feature>
<dbReference type="SUPFAM" id="SSF101874">
    <property type="entry name" value="YceI-like"/>
    <property type="match status" value="1"/>
</dbReference>
<dbReference type="PANTHER" id="PTHR30529:SF1">
    <property type="entry name" value="CYTOCHROME B561 HOMOLOG 2"/>
    <property type="match status" value="1"/>
</dbReference>
<dbReference type="PANTHER" id="PTHR30529">
    <property type="entry name" value="CYTOCHROME B561"/>
    <property type="match status" value="1"/>
</dbReference>
<evidence type="ECO:0000256" key="1">
    <source>
        <dbReference type="ARBA" id="ARBA00001970"/>
    </source>
</evidence>
<feature type="transmembrane region" description="Helical" evidence="13">
    <location>
        <begin position="149"/>
        <end position="174"/>
    </location>
</feature>
<evidence type="ECO:0000256" key="11">
    <source>
        <dbReference type="ARBA" id="ARBA00023136"/>
    </source>
</evidence>
<keyword evidence="6 13" id="KW-0812">Transmembrane</keyword>
<feature type="transmembrane region" description="Helical" evidence="13">
    <location>
        <begin position="104"/>
        <end position="137"/>
    </location>
</feature>
<dbReference type="InterPro" id="IPR036761">
    <property type="entry name" value="TTHA0802/YceI-like_sf"/>
</dbReference>
<feature type="domain" description="Lipid/polyisoprenoid-binding YceI-like" evidence="14">
    <location>
        <begin position="258"/>
        <end position="413"/>
    </location>
</feature>
<dbReference type="Gene3D" id="2.40.128.110">
    <property type="entry name" value="Lipid/polyisoprenoid-binding, YceI-like"/>
    <property type="match status" value="1"/>
</dbReference>
<proteinExistence type="inferred from homology"/>
<evidence type="ECO:0000256" key="8">
    <source>
        <dbReference type="ARBA" id="ARBA00022982"/>
    </source>
</evidence>
<dbReference type="InterPro" id="IPR011577">
    <property type="entry name" value="Cyt_b561_bac/Ni-Hgenase"/>
</dbReference>
<dbReference type="SUPFAM" id="SSF81342">
    <property type="entry name" value="Transmembrane di-heme cytochromes"/>
    <property type="match status" value="1"/>
</dbReference>
<evidence type="ECO:0000256" key="9">
    <source>
        <dbReference type="ARBA" id="ARBA00022989"/>
    </source>
</evidence>
<protein>
    <submittedName>
        <fullName evidence="15">Cytochrome b/b6 domain-containing protein</fullName>
    </submittedName>
</protein>
<keyword evidence="7" id="KW-0479">Metal-binding</keyword>
<evidence type="ECO:0000256" key="4">
    <source>
        <dbReference type="ARBA" id="ARBA00022475"/>
    </source>
</evidence>
<dbReference type="EMBL" id="JAHVJA010000001">
    <property type="protein sequence ID" value="MBY6138491.1"/>
    <property type="molecule type" value="Genomic_DNA"/>
</dbReference>
<feature type="transmembrane region" description="Helical" evidence="13">
    <location>
        <begin position="16"/>
        <end position="35"/>
    </location>
</feature>
<evidence type="ECO:0000259" key="14">
    <source>
        <dbReference type="SMART" id="SM00867"/>
    </source>
</evidence>
<organism evidence="15 16">
    <name type="scientific">Leisingera daeponensis</name>
    <dbReference type="NCBI Taxonomy" id="405746"/>
    <lineage>
        <taxon>Bacteria</taxon>
        <taxon>Pseudomonadati</taxon>
        <taxon>Pseudomonadota</taxon>
        <taxon>Alphaproteobacteria</taxon>
        <taxon>Rhodobacterales</taxon>
        <taxon>Roseobacteraceae</taxon>
        <taxon>Leisingera</taxon>
    </lineage>
</organism>
<keyword evidence="8" id="KW-0249">Electron transport</keyword>
<dbReference type="Pfam" id="PF04264">
    <property type="entry name" value="YceI"/>
    <property type="match status" value="1"/>
</dbReference>
<evidence type="ECO:0000256" key="12">
    <source>
        <dbReference type="ARBA" id="ARBA00037975"/>
    </source>
</evidence>
<keyword evidence="4" id="KW-1003">Cell membrane</keyword>
<keyword evidence="9 13" id="KW-1133">Transmembrane helix</keyword>